<dbReference type="EMBL" id="CM007647">
    <property type="protein sequence ID" value="ONM01389.1"/>
    <property type="molecule type" value="Genomic_DNA"/>
</dbReference>
<dbReference type="PANTHER" id="PTHR45749:SF24">
    <property type="entry name" value="TTF-TYPE DOMAIN-CONTAINING PROTEIN"/>
    <property type="match status" value="1"/>
</dbReference>
<proteinExistence type="predicted"/>
<dbReference type="InterPro" id="IPR025398">
    <property type="entry name" value="DUF4371"/>
</dbReference>
<dbReference type="InParanoid" id="A0A1D6KDY9"/>
<gene>
    <name evidence="2" type="ORF">ZEAMMB73_Zm00001d030687</name>
</gene>
<dbReference type="PANTHER" id="PTHR45749">
    <property type="match status" value="1"/>
</dbReference>
<evidence type="ECO:0000256" key="1">
    <source>
        <dbReference type="SAM" id="MobiDB-lite"/>
    </source>
</evidence>
<dbReference type="STRING" id="4577.A0A1D6KDY9"/>
<feature type="region of interest" description="Disordered" evidence="1">
    <location>
        <begin position="1"/>
        <end position="45"/>
    </location>
</feature>
<protein>
    <submittedName>
        <fullName evidence="2">General transcription factor 2-related zinc finger protein</fullName>
    </submittedName>
</protein>
<dbReference type="SUPFAM" id="SSF53098">
    <property type="entry name" value="Ribonuclease H-like"/>
    <property type="match status" value="1"/>
</dbReference>
<dbReference type="Pfam" id="PF14291">
    <property type="entry name" value="DUF4371"/>
    <property type="match status" value="1"/>
</dbReference>
<evidence type="ECO:0000313" key="2">
    <source>
        <dbReference type="EMBL" id="ONM01389.1"/>
    </source>
</evidence>
<name>A0A1D6KDY9_MAIZE</name>
<feature type="compositionally biased region" description="Basic residues" evidence="1">
    <location>
        <begin position="1"/>
        <end position="16"/>
    </location>
</feature>
<reference evidence="2" key="1">
    <citation type="submission" date="2015-12" db="EMBL/GenBank/DDBJ databases">
        <title>Update maize B73 reference genome by single molecule sequencing technologies.</title>
        <authorList>
            <consortium name="Maize Genome Sequencing Project"/>
            <person name="Ware D."/>
        </authorList>
    </citation>
    <scope>NUCLEOTIDE SEQUENCE [LARGE SCALE GENOMIC DNA]</scope>
    <source>
        <tissue evidence="2">Seedling</tissue>
    </source>
</reference>
<dbReference type="InterPro" id="IPR012337">
    <property type="entry name" value="RNaseH-like_sf"/>
</dbReference>
<feature type="compositionally biased region" description="Polar residues" evidence="1">
    <location>
        <begin position="35"/>
        <end position="45"/>
    </location>
</feature>
<dbReference type="OMA" id="CACIANQ"/>
<organism evidence="2">
    <name type="scientific">Zea mays</name>
    <name type="common">Maize</name>
    <dbReference type="NCBI Taxonomy" id="4577"/>
    <lineage>
        <taxon>Eukaryota</taxon>
        <taxon>Viridiplantae</taxon>
        <taxon>Streptophyta</taxon>
        <taxon>Embryophyta</taxon>
        <taxon>Tracheophyta</taxon>
        <taxon>Spermatophyta</taxon>
        <taxon>Magnoliopsida</taxon>
        <taxon>Liliopsida</taxon>
        <taxon>Poales</taxon>
        <taxon>Poaceae</taxon>
        <taxon>PACMAD clade</taxon>
        <taxon>Panicoideae</taxon>
        <taxon>Andropogonodae</taxon>
        <taxon>Andropogoneae</taxon>
        <taxon>Tripsacinae</taxon>
        <taxon>Zea</taxon>
    </lineage>
</organism>
<accession>A0A1D6KDY9</accession>
<sequence>MAPRKHPSGSKKRKRRKEVEEFIESQRGAMDKFVRTNTRTSSNEDQPNLAIVVVAEQPNSNEEDHDPTLEENVDINTNEKCKSSLGHDGFGDWRHTSERLKEHEASMEHITSMNSWNELRVRLRKTETIDKEFQHQIAKEKERIRQVLLRIIVVVKFLGKRTLAFRGSSERIYNDQNDVSHQEQMSLLVRCVNMSSGKVEEYFLGFMKVDDTSGEGIFNSLLDSIKSFGLNIEDVRGQGYDNGSNMKGKHKGVQRRLLDINPRALFMPCACHSLNLTLCDMAKSCAKVVSFFGIV</sequence>
<dbReference type="AlphaFoldDB" id="A0A1D6KDY9"/>